<feature type="region of interest" description="Disordered" evidence="1">
    <location>
        <begin position="176"/>
        <end position="195"/>
    </location>
</feature>
<protein>
    <recommendedName>
        <fullName evidence="2">MobA-like NTP transferase domain-containing protein</fullName>
    </recommendedName>
</protein>
<evidence type="ECO:0000259" key="2">
    <source>
        <dbReference type="Pfam" id="PF12804"/>
    </source>
</evidence>
<organism evidence="3 4">
    <name type="scientific">Pseudonocardia sulfidoxydans NBRC 16205</name>
    <dbReference type="NCBI Taxonomy" id="1223511"/>
    <lineage>
        <taxon>Bacteria</taxon>
        <taxon>Bacillati</taxon>
        <taxon>Actinomycetota</taxon>
        <taxon>Actinomycetes</taxon>
        <taxon>Pseudonocardiales</taxon>
        <taxon>Pseudonocardiaceae</taxon>
        <taxon>Pseudonocardia</taxon>
    </lineage>
</organism>
<dbReference type="OrthoDB" id="4427994at2"/>
<gene>
    <name evidence="3" type="ORF">PSU4_15400</name>
</gene>
<dbReference type="SUPFAM" id="SSF53448">
    <property type="entry name" value="Nucleotide-diphospho-sugar transferases"/>
    <property type="match status" value="1"/>
</dbReference>
<dbReference type="RefSeq" id="WP_147104136.1">
    <property type="nucleotide sequence ID" value="NZ_BJVJ01000010.1"/>
</dbReference>
<comment type="caution">
    <text evidence="3">The sequence shown here is derived from an EMBL/GenBank/DDBJ whole genome shotgun (WGS) entry which is preliminary data.</text>
</comment>
<keyword evidence="4" id="KW-1185">Reference proteome</keyword>
<evidence type="ECO:0000313" key="4">
    <source>
        <dbReference type="Proteomes" id="UP000321685"/>
    </source>
</evidence>
<dbReference type="Pfam" id="PF12804">
    <property type="entry name" value="NTP_transf_3"/>
    <property type="match status" value="1"/>
</dbReference>
<evidence type="ECO:0000313" key="3">
    <source>
        <dbReference type="EMBL" id="GEL22586.1"/>
    </source>
</evidence>
<dbReference type="InterPro" id="IPR029044">
    <property type="entry name" value="Nucleotide-diphossugar_trans"/>
</dbReference>
<dbReference type="EMBL" id="BJVJ01000010">
    <property type="protein sequence ID" value="GEL22586.1"/>
    <property type="molecule type" value="Genomic_DNA"/>
</dbReference>
<dbReference type="PANTHER" id="PTHR43777">
    <property type="entry name" value="MOLYBDENUM COFACTOR CYTIDYLYLTRANSFERASE"/>
    <property type="match status" value="1"/>
</dbReference>
<dbReference type="Proteomes" id="UP000321685">
    <property type="component" value="Unassembled WGS sequence"/>
</dbReference>
<accession>A0A511DCQ0</accession>
<reference evidence="3 4" key="1">
    <citation type="submission" date="2019-07" db="EMBL/GenBank/DDBJ databases">
        <title>Whole genome shotgun sequence of Pseudonocardia sulfidoxydans NBRC 16205.</title>
        <authorList>
            <person name="Hosoyama A."/>
            <person name="Uohara A."/>
            <person name="Ohji S."/>
            <person name="Ichikawa N."/>
        </authorList>
    </citation>
    <scope>NUCLEOTIDE SEQUENCE [LARGE SCALE GENOMIC DNA]</scope>
    <source>
        <strain evidence="3 4">NBRC 16205</strain>
    </source>
</reference>
<proteinExistence type="predicted"/>
<sequence length="195" mass="19372">MPAGLLLAAGAGRRMGGPKALVQLDGRPLVLRAVDVLRAAGCAPVVVVVGAAADEVRTLLPADVTAVEAVGWADGMGASLRAGLAALEPLAGVDTAIVHLVDLPGVTAAAVARLADAADDAPAALARAAYDGRAGHPVLLGRDHWAAVSASATGDAGARGYLAGNSDVALVECGDVAEPDDVDTPEQLARRDPTR</sequence>
<dbReference type="InterPro" id="IPR025877">
    <property type="entry name" value="MobA-like_NTP_Trfase"/>
</dbReference>
<dbReference type="Gene3D" id="3.90.550.10">
    <property type="entry name" value="Spore Coat Polysaccharide Biosynthesis Protein SpsA, Chain A"/>
    <property type="match status" value="1"/>
</dbReference>
<name>A0A511DCQ0_9PSEU</name>
<dbReference type="GO" id="GO:0016779">
    <property type="term" value="F:nucleotidyltransferase activity"/>
    <property type="evidence" value="ECO:0007669"/>
    <property type="project" value="UniProtKB-ARBA"/>
</dbReference>
<evidence type="ECO:0000256" key="1">
    <source>
        <dbReference type="SAM" id="MobiDB-lite"/>
    </source>
</evidence>
<feature type="domain" description="MobA-like NTP transferase" evidence="2">
    <location>
        <begin position="4"/>
        <end position="164"/>
    </location>
</feature>
<dbReference type="AlphaFoldDB" id="A0A511DCQ0"/>
<dbReference type="PANTHER" id="PTHR43777:SF1">
    <property type="entry name" value="MOLYBDENUM COFACTOR CYTIDYLYLTRANSFERASE"/>
    <property type="match status" value="1"/>
</dbReference>